<keyword evidence="3" id="KW-1185">Reference proteome</keyword>
<organism evidence="2 3">
    <name type="scientific">Quercus suber</name>
    <name type="common">Cork oak</name>
    <dbReference type="NCBI Taxonomy" id="58331"/>
    <lineage>
        <taxon>Eukaryota</taxon>
        <taxon>Viridiplantae</taxon>
        <taxon>Streptophyta</taxon>
        <taxon>Embryophyta</taxon>
        <taxon>Tracheophyta</taxon>
        <taxon>Spermatophyta</taxon>
        <taxon>Magnoliopsida</taxon>
        <taxon>eudicotyledons</taxon>
        <taxon>Gunneridae</taxon>
        <taxon>Pentapetalae</taxon>
        <taxon>rosids</taxon>
        <taxon>fabids</taxon>
        <taxon>Fagales</taxon>
        <taxon>Fagaceae</taxon>
        <taxon>Quercus</taxon>
    </lineage>
</organism>
<accession>A0AAW0K745</accession>
<evidence type="ECO:0000313" key="3">
    <source>
        <dbReference type="Proteomes" id="UP000237347"/>
    </source>
</evidence>
<comment type="caution">
    <text evidence="2">The sequence shown here is derived from an EMBL/GenBank/DDBJ whole genome shotgun (WGS) entry which is preliminary data.</text>
</comment>
<reference evidence="2 3" key="1">
    <citation type="journal article" date="2018" name="Sci. Data">
        <title>The draft genome sequence of cork oak.</title>
        <authorList>
            <person name="Ramos A.M."/>
            <person name="Usie A."/>
            <person name="Barbosa P."/>
            <person name="Barros P.M."/>
            <person name="Capote T."/>
            <person name="Chaves I."/>
            <person name="Simoes F."/>
            <person name="Abreu I."/>
            <person name="Carrasquinho I."/>
            <person name="Faro C."/>
            <person name="Guimaraes J.B."/>
            <person name="Mendonca D."/>
            <person name="Nobrega F."/>
            <person name="Rodrigues L."/>
            <person name="Saibo N.J.M."/>
            <person name="Varela M.C."/>
            <person name="Egas C."/>
            <person name="Matos J."/>
            <person name="Miguel C.M."/>
            <person name="Oliveira M.M."/>
            <person name="Ricardo C.P."/>
            <person name="Goncalves S."/>
        </authorList>
    </citation>
    <scope>NUCLEOTIDE SEQUENCE [LARGE SCALE GENOMIC DNA]</scope>
    <source>
        <strain evidence="3">cv. HL8</strain>
    </source>
</reference>
<proteinExistence type="predicted"/>
<dbReference type="EMBL" id="PKMF04000379">
    <property type="protein sequence ID" value="KAK7834977.1"/>
    <property type="molecule type" value="Genomic_DNA"/>
</dbReference>
<dbReference type="AlphaFoldDB" id="A0AAW0K745"/>
<evidence type="ECO:0000313" key="2">
    <source>
        <dbReference type="EMBL" id="KAK7834977.1"/>
    </source>
</evidence>
<keyword evidence="1" id="KW-0472">Membrane</keyword>
<gene>
    <name evidence="2" type="ORF">CFP56_023985</name>
</gene>
<feature type="transmembrane region" description="Helical" evidence="1">
    <location>
        <begin position="20"/>
        <end position="38"/>
    </location>
</feature>
<keyword evidence="1" id="KW-1133">Transmembrane helix</keyword>
<protein>
    <submittedName>
        <fullName evidence="2">Uncharacterized protein</fullName>
    </submittedName>
</protein>
<sequence>MLKDVSEKCRIAGVSHYKNLYRLYGGIIFIIFSPKYIWKHGMVLLKATSDSCQKLLLLLSM</sequence>
<keyword evidence="1" id="KW-0812">Transmembrane</keyword>
<dbReference type="Proteomes" id="UP000237347">
    <property type="component" value="Unassembled WGS sequence"/>
</dbReference>
<evidence type="ECO:0000256" key="1">
    <source>
        <dbReference type="SAM" id="Phobius"/>
    </source>
</evidence>
<name>A0AAW0K745_QUESU</name>